<proteinExistence type="inferred from homology"/>
<comment type="cofactor">
    <cofactor evidence="1">
        <name>Mn(2+)</name>
        <dbReference type="ChEBI" id="CHEBI:29035"/>
    </cofactor>
</comment>
<evidence type="ECO:0000313" key="11">
    <source>
        <dbReference type="Proteomes" id="UP000472268"/>
    </source>
</evidence>
<dbReference type="GO" id="GO:0005794">
    <property type="term" value="C:Golgi apparatus"/>
    <property type="evidence" value="ECO:0007669"/>
    <property type="project" value="TreeGrafter"/>
</dbReference>
<reference evidence="10" key="2">
    <citation type="submission" date="2025-08" db="UniProtKB">
        <authorList>
            <consortium name="Ensembl"/>
        </authorList>
    </citation>
    <scope>IDENTIFICATION</scope>
</reference>
<keyword evidence="9" id="KW-1133">Transmembrane helix</keyword>
<evidence type="ECO:0000256" key="1">
    <source>
        <dbReference type="ARBA" id="ARBA00001936"/>
    </source>
</evidence>
<dbReference type="Gene3D" id="3.90.550.10">
    <property type="entry name" value="Spore Coat Polysaccharide Biosynthesis Protein SpsA, Chain A"/>
    <property type="match status" value="1"/>
</dbReference>
<reference evidence="10" key="3">
    <citation type="submission" date="2025-09" db="UniProtKB">
        <authorList>
            <consortium name="Ensembl"/>
        </authorList>
    </citation>
    <scope>IDENTIFICATION</scope>
</reference>
<comment type="similarity">
    <text evidence="3">Belongs to the glycosyltransferase 6 family.</text>
</comment>
<dbReference type="Proteomes" id="UP000472268">
    <property type="component" value="Chromosome 13"/>
</dbReference>
<feature type="binding site" evidence="8">
    <location>
        <position position="111"/>
    </location>
    <ligand>
        <name>UDP-N-acetyl-alpha-D-galactosamine</name>
        <dbReference type="ChEBI" id="CHEBI:67138"/>
    </ligand>
</feature>
<protein>
    <recommendedName>
        <fullName evidence="12">Glycosyltransferase 6 domain containing 1</fullName>
    </recommendedName>
</protein>
<feature type="transmembrane region" description="Helical" evidence="9">
    <location>
        <begin position="9"/>
        <end position="35"/>
    </location>
</feature>
<feature type="binding site" evidence="8">
    <location>
        <position position="268"/>
    </location>
    <ligand>
        <name>an alpha-L-fucosyl-(1-&gt;2)-beta-D-galactosyl derivative</name>
        <dbReference type="ChEBI" id="CHEBI:140327"/>
    </ligand>
</feature>
<evidence type="ECO:0000256" key="6">
    <source>
        <dbReference type="ARBA" id="ARBA00022968"/>
    </source>
</evidence>
<feature type="binding site" evidence="8">
    <location>
        <position position="200"/>
    </location>
    <ligand>
        <name>an alpha-L-fucosyl-(1-&gt;2)-beta-D-galactosyl derivative</name>
        <dbReference type="ChEBI" id="CHEBI:140327"/>
    </ligand>
</feature>
<evidence type="ECO:0000256" key="2">
    <source>
        <dbReference type="ARBA" id="ARBA00004606"/>
    </source>
</evidence>
<accession>A0A673TYM5</accession>
<comment type="subcellular location">
    <subcellularLocation>
        <location evidence="2">Membrane</location>
        <topology evidence="2">Single-pass type II membrane protein</topology>
    </subcellularLocation>
</comment>
<dbReference type="GO" id="GO:0005975">
    <property type="term" value="P:carbohydrate metabolic process"/>
    <property type="evidence" value="ECO:0007669"/>
    <property type="project" value="InterPro"/>
</dbReference>
<dbReference type="Pfam" id="PF03414">
    <property type="entry name" value="Glyco_transf_6"/>
    <property type="match status" value="2"/>
</dbReference>
<dbReference type="OMA" id="HEVNFLF"/>
<evidence type="ECO:0000256" key="9">
    <source>
        <dbReference type="SAM" id="Phobius"/>
    </source>
</evidence>
<keyword evidence="4" id="KW-0328">Glycosyltransferase</keyword>
<feature type="active site" description="Nucleophile" evidence="7">
    <location>
        <position position="268"/>
    </location>
</feature>
<dbReference type="PANTHER" id="PTHR10462">
    <property type="entry name" value="GLYCOSYLTRANSFERASE-RELATED"/>
    <property type="match status" value="1"/>
</dbReference>
<keyword evidence="9" id="KW-0472">Membrane</keyword>
<dbReference type="AlphaFoldDB" id="A0A673TYM5"/>
<evidence type="ECO:0000313" key="10">
    <source>
        <dbReference type="Ensembl" id="ENSSSUP00005014495.1"/>
    </source>
</evidence>
<dbReference type="GO" id="GO:0016020">
    <property type="term" value="C:membrane"/>
    <property type="evidence" value="ECO:0007669"/>
    <property type="project" value="UniProtKB-SubCell"/>
</dbReference>
<name>A0A673TYM5_SURSU</name>
<feature type="binding site" evidence="8">
    <location>
        <position position="291"/>
    </location>
    <ligand>
        <name>an alpha-L-fucosyl-(1-&gt;2)-beta-D-galactosyl derivative</name>
        <dbReference type="ChEBI" id="CHEBI:140327"/>
    </ligand>
</feature>
<dbReference type="InterPro" id="IPR005076">
    <property type="entry name" value="Glyco_trans_6"/>
</dbReference>
<dbReference type="Ensembl" id="ENSSSUT00005016547.1">
    <property type="protein sequence ID" value="ENSSSUP00005014495.1"/>
    <property type="gene ID" value="ENSSSUG00005009267.1"/>
</dbReference>
<evidence type="ECO:0008006" key="12">
    <source>
        <dbReference type="Google" id="ProtNLM"/>
    </source>
</evidence>
<evidence type="ECO:0000256" key="4">
    <source>
        <dbReference type="ARBA" id="ARBA00022676"/>
    </source>
</evidence>
<dbReference type="GO" id="GO:0031982">
    <property type="term" value="C:vesicle"/>
    <property type="evidence" value="ECO:0007669"/>
    <property type="project" value="TreeGrafter"/>
</dbReference>
<evidence type="ECO:0000256" key="5">
    <source>
        <dbReference type="ARBA" id="ARBA00022679"/>
    </source>
</evidence>
<dbReference type="SUPFAM" id="SSF53448">
    <property type="entry name" value="Nucleotide-diphospho-sugar transferases"/>
    <property type="match status" value="1"/>
</dbReference>
<evidence type="ECO:0000256" key="7">
    <source>
        <dbReference type="PIRSR" id="PIRSR605076-1"/>
    </source>
</evidence>
<evidence type="ECO:0000256" key="3">
    <source>
        <dbReference type="ARBA" id="ARBA00010413"/>
    </source>
</evidence>
<dbReference type="PANTHER" id="PTHR10462:SF46">
    <property type="entry name" value="N-ACETYLLACTOSAMINIDE ALPHA-1,3-GALACTOSYLTRANSFERASE-LIKE 1"/>
    <property type="match status" value="1"/>
</dbReference>
<reference evidence="10 11" key="1">
    <citation type="submission" date="2019-05" db="EMBL/GenBank/DDBJ databases">
        <title>A Chromosome-scale Meerkat (S. suricatta) Genome Assembly.</title>
        <authorList>
            <person name="Dudchenko O."/>
            <person name="Lieberman Aiden E."/>
            <person name="Tung J."/>
            <person name="Barreiro L.B."/>
            <person name="Clutton-Brock T.H."/>
        </authorList>
    </citation>
    <scope>NUCLEOTIDE SEQUENCE [LARGE SCALE GENOMIC DNA]</scope>
</reference>
<dbReference type="GO" id="GO:0016758">
    <property type="term" value="F:hexosyltransferase activity"/>
    <property type="evidence" value="ECO:0007669"/>
    <property type="project" value="InterPro"/>
</dbReference>
<organism evidence="10 11">
    <name type="scientific">Suricata suricatta</name>
    <name type="common">Meerkat</name>
    <dbReference type="NCBI Taxonomy" id="37032"/>
    <lineage>
        <taxon>Eukaryota</taxon>
        <taxon>Metazoa</taxon>
        <taxon>Chordata</taxon>
        <taxon>Craniata</taxon>
        <taxon>Vertebrata</taxon>
        <taxon>Euteleostomi</taxon>
        <taxon>Mammalia</taxon>
        <taxon>Eutheria</taxon>
        <taxon>Laurasiatheria</taxon>
        <taxon>Carnivora</taxon>
        <taxon>Feliformia</taxon>
        <taxon>Herpestidae</taxon>
        <taxon>Suricata</taxon>
    </lineage>
</organism>
<sequence length="312" mass="36848">MSCLQLNCILLFLFVCFVFCLLLLILLPLLLFLFINITCYHLEDNICCHNKWFFLNFFPCSSNRKRPDVKTTTDWFAPIIWEGTYNRQVLEKYYKKLNITIGLAVFATGKFVDQDLQQFLQSANKHFMIGFRSPLSIKLCAALKQPVWKDFNYIYMENLDVYITEHIQHEVNFLFSMTVNQVFKNDFGVETLGKSVAQLHAWWYFRHAENFPYERRPKSAAFIPFGEGDFYYHSAIFGGTPHEVVAFIKEYQKGVTSDNRNGLKSIYEHYLNKYLFINKPTKLLSPEHNWDPNFRTPPQIKHVKIAWHSKSI</sequence>
<keyword evidence="11" id="KW-1185">Reference proteome</keyword>
<keyword evidence="9" id="KW-0812">Transmembrane</keyword>
<keyword evidence="6" id="KW-0735">Signal-anchor</keyword>
<keyword evidence="5" id="KW-0808">Transferase</keyword>
<dbReference type="InterPro" id="IPR029044">
    <property type="entry name" value="Nucleotide-diphossugar_trans"/>
</dbReference>
<evidence type="ECO:0000256" key="8">
    <source>
        <dbReference type="PIRSR" id="PIRSR605076-2"/>
    </source>
</evidence>